<protein>
    <submittedName>
        <fullName evidence="7">LysR substrate-binding domain-containing protein</fullName>
    </submittedName>
</protein>
<keyword evidence="4" id="KW-0804">Transcription</keyword>
<feature type="region of interest" description="Disordered" evidence="5">
    <location>
        <begin position="1"/>
        <end position="25"/>
    </location>
</feature>
<proteinExistence type="inferred from homology"/>
<keyword evidence="3" id="KW-0238">DNA-binding</keyword>
<feature type="domain" description="LysR substrate-binding" evidence="6">
    <location>
        <begin position="18"/>
        <end position="131"/>
    </location>
</feature>
<comment type="similarity">
    <text evidence="1">Belongs to the LysR transcriptional regulatory family.</text>
</comment>
<name>A0ABT1USA5_9ACTN</name>
<dbReference type="Gene3D" id="3.40.190.290">
    <property type="match status" value="1"/>
</dbReference>
<evidence type="ECO:0000256" key="3">
    <source>
        <dbReference type="ARBA" id="ARBA00023125"/>
    </source>
</evidence>
<evidence type="ECO:0000256" key="1">
    <source>
        <dbReference type="ARBA" id="ARBA00009437"/>
    </source>
</evidence>
<gene>
    <name evidence="7" type="ORF">NP777_02895</name>
</gene>
<keyword evidence="2" id="KW-0805">Transcription regulation</keyword>
<dbReference type="Pfam" id="PF03466">
    <property type="entry name" value="LysR_substrate"/>
    <property type="match status" value="1"/>
</dbReference>
<evidence type="ECO:0000259" key="6">
    <source>
        <dbReference type="Pfam" id="PF03466"/>
    </source>
</evidence>
<sequence length="140" mass="15028">MPAPAGERNGTGPDSKGGPTASLRSLAGHPWAMEPEGTAARHWAMTLCRNAGFEPDVRFETTDLLIHLRLAEQGHAAALLPSLVWNGAPPTVAVRQLPRGRRARRVFTAVRRGRSRHPAIAACRQALRQVATDVADSADV</sequence>
<evidence type="ECO:0000256" key="4">
    <source>
        <dbReference type="ARBA" id="ARBA00023163"/>
    </source>
</evidence>
<dbReference type="Proteomes" id="UP001204746">
    <property type="component" value="Unassembled WGS sequence"/>
</dbReference>
<dbReference type="PANTHER" id="PTHR30346">
    <property type="entry name" value="TRANSCRIPTIONAL DUAL REGULATOR HCAR-RELATED"/>
    <property type="match status" value="1"/>
</dbReference>
<comment type="caution">
    <text evidence="7">The sequence shown here is derived from an EMBL/GenBank/DDBJ whole genome shotgun (WGS) entry which is preliminary data.</text>
</comment>
<reference evidence="7 8" key="1">
    <citation type="submission" date="2022-07" db="EMBL/GenBank/DDBJ databases">
        <authorList>
            <person name="Phongsopitanun W."/>
            <person name="Tanasupawat S."/>
        </authorList>
    </citation>
    <scope>NUCLEOTIDE SEQUENCE [LARGE SCALE GENOMIC DNA]</scope>
    <source>
        <strain evidence="7 8">RCU-064</strain>
    </source>
</reference>
<dbReference type="SUPFAM" id="SSF53850">
    <property type="entry name" value="Periplasmic binding protein-like II"/>
    <property type="match status" value="1"/>
</dbReference>
<evidence type="ECO:0000313" key="8">
    <source>
        <dbReference type="Proteomes" id="UP001204746"/>
    </source>
</evidence>
<organism evidence="7 8">
    <name type="scientific">Streptomyces rugosispiralis</name>
    <dbReference type="NCBI Taxonomy" id="2967341"/>
    <lineage>
        <taxon>Bacteria</taxon>
        <taxon>Bacillati</taxon>
        <taxon>Actinomycetota</taxon>
        <taxon>Actinomycetes</taxon>
        <taxon>Kitasatosporales</taxon>
        <taxon>Streptomycetaceae</taxon>
        <taxon>Streptomyces</taxon>
    </lineage>
</organism>
<dbReference type="PANTHER" id="PTHR30346:SF29">
    <property type="entry name" value="LYSR SUBSTRATE-BINDING"/>
    <property type="match status" value="1"/>
</dbReference>
<dbReference type="InterPro" id="IPR005119">
    <property type="entry name" value="LysR_subst-bd"/>
</dbReference>
<evidence type="ECO:0000256" key="5">
    <source>
        <dbReference type="SAM" id="MobiDB-lite"/>
    </source>
</evidence>
<dbReference type="EMBL" id="JANIAA010000001">
    <property type="protein sequence ID" value="MCQ8187216.1"/>
    <property type="molecule type" value="Genomic_DNA"/>
</dbReference>
<evidence type="ECO:0000256" key="2">
    <source>
        <dbReference type="ARBA" id="ARBA00023015"/>
    </source>
</evidence>
<evidence type="ECO:0000313" key="7">
    <source>
        <dbReference type="EMBL" id="MCQ8187216.1"/>
    </source>
</evidence>
<accession>A0ABT1USA5</accession>
<keyword evidence="8" id="KW-1185">Reference proteome</keyword>